<reference evidence="1 2" key="1">
    <citation type="submission" date="2019-08" db="EMBL/GenBank/DDBJ databases">
        <title>Whole genome of Aphis craccivora.</title>
        <authorList>
            <person name="Voronova N.V."/>
            <person name="Shulinski R.S."/>
            <person name="Bandarenka Y.V."/>
            <person name="Zhorov D.G."/>
            <person name="Warner D."/>
        </authorList>
    </citation>
    <scope>NUCLEOTIDE SEQUENCE [LARGE SCALE GENOMIC DNA]</scope>
    <source>
        <strain evidence="1">180601</strain>
        <tissue evidence="1">Whole Body</tissue>
    </source>
</reference>
<protein>
    <submittedName>
        <fullName evidence="1">Protein ALP1-like</fullName>
    </submittedName>
</protein>
<sequence length="100" mass="11920">MSSDEEDALCSLNLLNILNTNTKKVRNYWVHPFLLDNCRGRSAFSVFKDLEDSDRFQSSYRMEKNTFDMLVELVGSKIQKKDTNYRRSVYPRERIFLTLR</sequence>
<dbReference type="AlphaFoldDB" id="A0A6G0WNN5"/>
<evidence type="ECO:0000313" key="2">
    <source>
        <dbReference type="Proteomes" id="UP000478052"/>
    </source>
</evidence>
<proteinExistence type="predicted"/>
<comment type="caution">
    <text evidence="1">The sequence shown here is derived from an EMBL/GenBank/DDBJ whole genome shotgun (WGS) entry which is preliminary data.</text>
</comment>
<evidence type="ECO:0000313" key="1">
    <source>
        <dbReference type="EMBL" id="KAF0728940.1"/>
    </source>
</evidence>
<dbReference type="EMBL" id="VUJU01008557">
    <property type="protein sequence ID" value="KAF0728940.1"/>
    <property type="molecule type" value="Genomic_DNA"/>
</dbReference>
<name>A0A6G0WNN5_APHCR</name>
<gene>
    <name evidence="1" type="ORF">FWK35_00036847</name>
</gene>
<accession>A0A6G0WNN5</accession>
<organism evidence="1 2">
    <name type="scientific">Aphis craccivora</name>
    <name type="common">Cowpea aphid</name>
    <dbReference type="NCBI Taxonomy" id="307492"/>
    <lineage>
        <taxon>Eukaryota</taxon>
        <taxon>Metazoa</taxon>
        <taxon>Ecdysozoa</taxon>
        <taxon>Arthropoda</taxon>
        <taxon>Hexapoda</taxon>
        <taxon>Insecta</taxon>
        <taxon>Pterygota</taxon>
        <taxon>Neoptera</taxon>
        <taxon>Paraneoptera</taxon>
        <taxon>Hemiptera</taxon>
        <taxon>Sternorrhyncha</taxon>
        <taxon>Aphidomorpha</taxon>
        <taxon>Aphidoidea</taxon>
        <taxon>Aphididae</taxon>
        <taxon>Aphidini</taxon>
        <taxon>Aphis</taxon>
        <taxon>Aphis</taxon>
    </lineage>
</organism>
<keyword evidence="2" id="KW-1185">Reference proteome</keyword>
<dbReference type="OrthoDB" id="6581217at2759"/>
<dbReference type="Proteomes" id="UP000478052">
    <property type="component" value="Unassembled WGS sequence"/>
</dbReference>